<proteinExistence type="inferred from homology"/>
<dbReference type="EMBL" id="BSOH01000031">
    <property type="protein sequence ID" value="GLR19665.1"/>
    <property type="molecule type" value="Genomic_DNA"/>
</dbReference>
<dbReference type="Proteomes" id="UP001156666">
    <property type="component" value="Unassembled WGS sequence"/>
</dbReference>
<name>A0AA37WIC0_9BACT</name>
<dbReference type="RefSeq" id="WP_235295067.1">
    <property type="nucleotide sequence ID" value="NZ_BSOH01000031.1"/>
</dbReference>
<evidence type="ECO:0000313" key="4">
    <source>
        <dbReference type="EMBL" id="GLR19665.1"/>
    </source>
</evidence>
<comment type="caution">
    <text evidence="2">Lacks conserved residue(s) required for the propagation of feature annotation.</text>
</comment>
<dbReference type="GO" id="GO:0006508">
    <property type="term" value="P:proteolysis"/>
    <property type="evidence" value="ECO:0007669"/>
    <property type="project" value="InterPro"/>
</dbReference>
<dbReference type="InterPro" id="IPR040626">
    <property type="entry name" value="Pepdidase_M14_N"/>
</dbReference>
<dbReference type="PROSITE" id="PS52035">
    <property type="entry name" value="PEPTIDASE_M14"/>
    <property type="match status" value="1"/>
</dbReference>
<dbReference type="SMART" id="SM00631">
    <property type="entry name" value="Zn_pept"/>
    <property type="match status" value="1"/>
</dbReference>
<protein>
    <submittedName>
        <fullName evidence="4">Peptidase M14</fullName>
    </submittedName>
</protein>
<dbReference type="Gene3D" id="3.40.630.10">
    <property type="entry name" value="Zn peptidases"/>
    <property type="match status" value="1"/>
</dbReference>
<dbReference type="PANTHER" id="PTHR12756:SF11">
    <property type="entry name" value="CYTOSOLIC CARBOXYPEPTIDASE 1"/>
    <property type="match status" value="1"/>
</dbReference>
<reference evidence="4" key="1">
    <citation type="journal article" date="2014" name="Int. J. Syst. Evol. Microbiol.">
        <title>Complete genome sequence of Corynebacterium casei LMG S-19264T (=DSM 44701T), isolated from a smear-ripened cheese.</title>
        <authorList>
            <consortium name="US DOE Joint Genome Institute (JGI-PGF)"/>
            <person name="Walter F."/>
            <person name="Albersmeier A."/>
            <person name="Kalinowski J."/>
            <person name="Ruckert C."/>
        </authorList>
    </citation>
    <scope>NUCLEOTIDE SEQUENCE</scope>
    <source>
        <strain evidence="4">NBRC 108769</strain>
    </source>
</reference>
<dbReference type="InterPro" id="IPR000834">
    <property type="entry name" value="Peptidase_M14"/>
</dbReference>
<dbReference type="GO" id="GO:0008270">
    <property type="term" value="F:zinc ion binding"/>
    <property type="evidence" value="ECO:0007669"/>
    <property type="project" value="InterPro"/>
</dbReference>
<keyword evidence="5" id="KW-1185">Reference proteome</keyword>
<evidence type="ECO:0000313" key="5">
    <source>
        <dbReference type="Proteomes" id="UP001156666"/>
    </source>
</evidence>
<comment type="cofactor">
    <cofactor evidence="1">
        <name>Zn(2+)</name>
        <dbReference type="ChEBI" id="CHEBI:29105"/>
    </cofactor>
</comment>
<dbReference type="PANTHER" id="PTHR12756">
    <property type="entry name" value="CYTOSOLIC CARBOXYPEPTIDASE"/>
    <property type="match status" value="1"/>
</dbReference>
<comment type="similarity">
    <text evidence="2">Belongs to the peptidase M14 family.</text>
</comment>
<feature type="domain" description="Peptidase M14" evidence="3">
    <location>
        <begin position="155"/>
        <end position="400"/>
    </location>
</feature>
<dbReference type="PROSITE" id="PS51257">
    <property type="entry name" value="PROKAR_LIPOPROTEIN"/>
    <property type="match status" value="1"/>
</dbReference>
<dbReference type="CDD" id="cd06237">
    <property type="entry name" value="M14_Nna1-like"/>
    <property type="match status" value="1"/>
</dbReference>
<sequence>MRFILLLFVITLTSCVSKKLMNYDFPKPIDTSSKPIDVQEKGTWTEGGISISNEFEGARMNGFSQENDSTFRVKITPENAPINASPWYAFRLQSDTERTIKIIMDYGTYQHRYWPKLSTDLVNWERLDSVDSNFEGGHAVFRVDVSATPLYFCGQELSNSEMVESWFDQVVKDANLQKFEVGESKLGRKLFGAVSEPEDPKAETIVFLSRQHPPEVSGYKALQSYLDEVLNDTKLSTAFRKKYRILVYPLLNPDGVDMGHWRHNAGGIDLNRDWQYYRQPEPNQIANHIVNYVNKKKSDVILGIDFHSTQEDVYYTYPDEHEHLMNFRNYWVESIEQILGEGKAYEDPDPLESPVSKGWFIVQFGAEAVTYEVGDETPRDFIDLKARVSAREMMKLLIMR</sequence>
<accession>A0AA37WIC0</accession>
<reference evidence="4" key="2">
    <citation type="submission" date="2023-01" db="EMBL/GenBank/DDBJ databases">
        <title>Draft genome sequence of Portibacter lacus strain NBRC 108769.</title>
        <authorList>
            <person name="Sun Q."/>
            <person name="Mori K."/>
        </authorList>
    </citation>
    <scope>NUCLEOTIDE SEQUENCE</scope>
    <source>
        <strain evidence="4">NBRC 108769</strain>
    </source>
</reference>
<organism evidence="4 5">
    <name type="scientific">Portibacter lacus</name>
    <dbReference type="NCBI Taxonomy" id="1099794"/>
    <lineage>
        <taxon>Bacteria</taxon>
        <taxon>Pseudomonadati</taxon>
        <taxon>Bacteroidota</taxon>
        <taxon>Saprospiria</taxon>
        <taxon>Saprospirales</taxon>
        <taxon>Haliscomenobacteraceae</taxon>
        <taxon>Portibacter</taxon>
    </lineage>
</organism>
<comment type="caution">
    <text evidence="4">The sequence shown here is derived from an EMBL/GenBank/DDBJ whole genome shotgun (WGS) entry which is preliminary data.</text>
</comment>
<dbReference type="Pfam" id="PF18027">
    <property type="entry name" value="Pepdidase_M14_N"/>
    <property type="match status" value="1"/>
</dbReference>
<dbReference type="Pfam" id="PF00246">
    <property type="entry name" value="Peptidase_M14"/>
    <property type="match status" value="1"/>
</dbReference>
<evidence type="ECO:0000259" key="3">
    <source>
        <dbReference type="PROSITE" id="PS52035"/>
    </source>
</evidence>
<dbReference type="SUPFAM" id="SSF53187">
    <property type="entry name" value="Zn-dependent exopeptidases"/>
    <property type="match status" value="1"/>
</dbReference>
<dbReference type="AlphaFoldDB" id="A0AA37WIC0"/>
<dbReference type="InterPro" id="IPR050821">
    <property type="entry name" value="Cytosolic_carboxypeptidase"/>
</dbReference>
<dbReference type="GO" id="GO:0004181">
    <property type="term" value="F:metallocarboxypeptidase activity"/>
    <property type="evidence" value="ECO:0007669"/>
    <property type="project" value="InterPro"/>
</dbReference>
<evidence type="ECO:0000256" key="1">
    <source>
        <dbReference type="ARBA" id="ARBA00001947"/>
    </source>
</evidence>
<gene>
    <name evidence="4" type="ORF">GCM10007940_42810</name>
</gene>
<dbReference type="Gene3D" id="2.60.40.3120">
    <property type="match status" value="1"/>
</dbReference>
<evidence type="ECO:0000256" key="2">
    <source>
        <dbReference type="PROSITE-ProRule" id="PRU01379"/>
    </source>
</evidence>